<evidence type="ECO:0000313" key="2">
    <source>
        <dbReference type="EMBL" id="CAA9377269.1"/>
    </source>
</evidence>
<proteinExistence type="predicted"/>
<name>A0A6J4N7S7_9ACTN</name>
<dbReference type="SUPFAM" id="SSF55729">
    <property type="entry name" value="Acyl-CoA N-acyltransferases (Nat)"/>
    <property type="match status" value="1"/>
</dbReference>
<dbReference type="Pfam" id="PF13527">
    <property type="entry name" value="Acetyltransf_9"/>
    <property type="match status" value="1"/>
</dbReference>
<organism evidence="2">
    <name type="scientific">uncultured Nocardioides sp</name>
    <dbReference type="NCBI Taxonomy" id="198441"/>
    <lineage>
        <taxon>Bacteria</taxon>
        <taxon>Bacillati</taxon>
        <taxon>Actinomycetota</taxon>
        <taxon>Actinomycetes</taxon>
        <taxon>Propionibacteriales</taxon>
        <taxon>Nocardioidaceae</taxon>
        <taxon>Nocardioides</taxon>
        <taxon>environmental samples</taxon>
    </lineage>
</organism>
<dbReference type="InterPro" id="IPR041380">
    <property type="entry name" value="Acetyltransf_17"/>
</dbReference>
<dbReference type="InterPro" id="IPR051554">
    <property type="entry name" value="Acetyltransferase_Eis"/>
</dbReference>
<dbReference type="InterPro" id="IPR016181">
    <property type="entry name" value="Acyl_CoA_acyltransferase"/>
</dbReference>
<dbReference type="GO" id="GO:0034069">
    <property type="term" value="F:aminoglycoside N-acetyltransferase activity"/>
    <property type="evidence" value="ECO:0007669"/>
    <property type="project" value="TreeGrafter"/>
</dbReference>
<dbReference type="PANTHER" id="PTHR37817">
    <property type="entry name" value="N-ACETYLTRANSFERASE EIS"/>
    <property type="match status" value="1"/>
</dbReference>
<dbReference type="EMBL" id="CADCUP010000043">
    <property type="protein sequence ID" value="CAA9377269.1"/>
    <property type="molecule type" value="Genomic_DNA"/>
</dbReference>
<accession>A0A6J4N7S7</accession>
<dbReference type="AlphaFoldDB" id="A0A6J4N7S7"/>
<dbReference type="PANTHER" id="PTHR37817:SF1">
    <property type="entry name" value="N-ACETYLTRANSFERASE EIS"/>
    <property type="match status" value="1"/>
</dbReference>
<protein>
    <recommendedName>
        <fullName evidence="1">N-acetyltransferase domain-containing protein</fullName>
    </recommendedName>
</protein>
<feature type="domain" description="N-acetyltransferase" evidence="1">
    <location>
        <begin position="1"/>
        <end position="150"/>
    </location>
</feature>
<dbReference type="GO" id="GO:0030649">
    <property type="term" value="P:aminoglycoside antibiotic catabolic process"/>
    <property type="evidence" value="ECO:0007669"/>
    <property type="project" value="TreeGrafter"/>
</dbReference>
<dbReference type="Pfam" id="PF17668">
    <property type="entry name" value="Acetyltransf_17"/>
    <property type="match status" value="1"/>
</dbReference>
<dbReference type="Gene3D" id="3.30.1050.10">
    <property type="entry name" value="SCP2 sterol-binding domain"/>
    <property type="match status" value="1"/>
</dbReference>
<dbReference type="PROSITE" id="PS51186">
    <property type="entry name" value="GNAT"/>
    <property type="match status" value="1"/>
</dbReference>
<evidence type="ECO:0000259" key="1">
    <source>
        <dbReference type="PROSITE" id="PS51186"/>
    </source>
</evidence>
<dbReference type="InterPro" id="IPR036527">
    <property type="entry name" value="SCP2_sterol-bd_dom_sf"/>
</dbReference>
<dbReference type="SUPFAM" id="SSF55718">
    <property type="entry name" value="SCP-like"/>
    <property type="match status" value="1"/>
</dbReference>
<sequence length="394" mass="41912">METRLLTADDLPQTSALGAEAFGDRPAGVPAPDPATYPLPGRRSWGTFDDDGVLLAKVMGREYHSWFHGVEVATNGIAGVAVRAEARGRGLLDDLFRVVLDDGLRERGEVVSTLFPTAPGIYRRFGYELITSYDAVEVATTALTTVRPGEGVTLRRAAAEDFDAVRRVYDAWAGAHNGPLTRRGPSFVSTAQEFVDAFTGVTLACDADGTVLGYCSWTRGEGYDEKATVEVADLLASTPDALRALLRVLGSFATVTGHVRFLTSGLDAARLLLPSHAWPVTGGHAYMLRVHDVVGACTGLALPDGEPVRFSVAGDLLERMDGTYELTGGASTCRRTDPSSEAPVFAPRGLALAYAGAASCATIRTAGLLTGPATYDARIDALLGSREQHVRDYF</sequence>
<dbReference type="Gene3D" id="3.40.630.30">
    <property type="match status" value="2"/>
</dbReference>
<reference evidence="2" key="1">
    <citation type="submission" date="2020-02" db="EMBL/GenBank/DDBJ databases">
        <authorList>
            <person name="Meier V. D."/>
        </authorList>
    </citation>
    <scope>NUCLEOTIDE SEQUENCE</scope>
    <source>
        <strain evidence="2">AVDCRST_MAG06</strain>
    </source>
</reference>
<dbReference type="RefSeq" id="WP_295656843.1">
    <property type="nucleotide sequence ID" value="NZ_CADCUP010000043.1"/>
</dbReference>
<gene>
    <name evidence="2" type="ORF">AVDCRST_MAG06-625</name>
</gene>
<dbReference type="InterPro" id="IPR000182">
    <property type="entry name" value="GNAT_dom"/>
</dbReference>